<protein>
    <submittedName>
        <fullName evidence="5">Transcriptional regulator, AraC family</fullName>
    </submittedName>
</protein>
<dbReference type="InterPro" id="IPR018060">
    <property type="entry name" value="HTH_AraC"/>
</dbReference>
<dbReference type="GO" id="GO:0003700">
    <property type="term" value="F:DNA-binding transcription factor activity"/>
    <property type="evidence" value="ECO:0007669"/>
    <property type="project" value="InterPro"/>
</dbReference>
<reference evidence="5 6" key="1">
    <citation type="submission" date="2016-10" db="EMBL/GenBank/DDBJ databases">
        <authorList>
            <person name="Cai Z."/>
        </authorList>
    </citation>
    <scope>NUCLEOTIDE SEQUENCE [LARGE SCALE GENOMIC DNA]</scope>
    <source>
        <strain evidence="5 6">CGMCC 1.10826</strain>
    </source>
</reference>
<dbReference type="PROSITE" id="PS01124">
    <property type="entry name" value="HTH_ARAC_FAMILY_2"/>
    <property type="match status" value="1"/>
</dbReference>
<dbReference type="InterPro" id="IPR046532">
    <property type="entry name" value="DUF6597"/>
</dbReference>
<dbReference type="AlphaFoldDB" id="A0A2Y8ZWV0"/>
<dbReference type="EMBL" id="UETB01000001">
    <property type="protein sequence ID" value="SSA36534.1"/>
    <property type="molecule type" value="Genomic_DNA"/>
</dbReference>
<dbReference type="Pfam" id="PF12833">
    <property type="entry name" value="HTH_18"/>
    <property type="match status" value="1"/>
</dbReference>
<proteinExistence type="predicted"/>
<dbReference type="Pfam" id="PF20240">
    <property type="entry name" value="DUF6597"/>
    <property type="match status" value="1"/>
</dbReference>
<organism evidence="5 6">
    <name type="scientific">Georgenia satyanarayanai</name>
    <dbReference type="NCBI Taxonomy" id="860221"/>
    <lineage>
        <taxon>Bacteria</taxon>
        <taxon>Bacillati</taxon>
        <taxon>Actinomycetota</taxon>
        <taxon>Actinomycetes</taxon>
        <taxon>Micrococcales</taxon>
        <taxon>Bogoriellaceae</taxon>
        <taxon>Georgenia</taxon>
    </lineage>
</organism>
<keyword evidence="1" id="KW-0805">Transcription regulation</keyword>
<gene>
    <name evidence="5" type="ORF">SAMN05216184_101198</name>
</gene>
<keyword evidence="3" id="KW-0804">Transcription</keyword>
<accession>A0A2Y8ZWV0</accession>
<dbReference type="SMART" id="SM00342">
    <property type="entry name" value="HTH_ARAC"/>
    <property type="match status" value="1"/>
</dbReference>
<dbReference type="PROSITE" id="PS00041">
    <property type="entry name" value="HTH_ARAC_FAMILY_1"/>
    <property type="match status" value="1"/>
</dbReference>
<dbReference type="PANTHER" id="PTHR46796">
    <property type="entry name" value="HTH-TYPE TRANSCRIPTIONAL ACTIVATOR RHAS-RELATED"/>
    <property type="match status" value="1"/>
</dbReference>
<dbReference type="InterPro" id="IPR009057">
    <property type="entry name" value="Homeodomain-like_sf"/>
</dbReference>
<evidence type="ECO:0000256" key="1">
    <source>
        <dbReference type="ARBA" id="ARBA00023015"/>
    </source>
</evidence>
<feature type="domain" description="HTH araC/xylS-type" evidence="4">
    <location>
        <begin position="170"/>
        <end position="270"/>
    </location>
</feature>
<evidence type="ECO:0000313" key="6">
    <source>
        <dbReference type="Proteomes" id="UP000250222"/>
    </source>
</evidence>
<dbReference type="InterPro" id="IPR050204">
    <property type="entry name" value="AraC_XylS_family_regulators"/>
</dbReference>
<dbReference type="Proteomes" id="UP000250222">
    <property type="component" value="Unassembled WGS sequence"/>
</dbReference>
<name>A0A2Y8ZWV0_9MICO</name>
<dbReference type="Gene3D" id="1.10.10.60">
    <property type="entry name" value="Homeodomain-like"/>
    <property type="match status" value="1"/>
</dbReference>
<evidence type="ECO:0000256" key="2">
    <source>
        <dbReference type="ARBA" id="ARBA00023125"/>
    </source>
</evidence>
<dbReference type="InterPro" id="IPR018062">
    <property type="entry name" value="HTH_AraC-typ_CS"/>
</dbReference>
<evidence type="ECO:0000259" key="4">
    <source>
        <dbReference type="PROSITE" id="PS01124"/>
    </source>
</evidence>
<evidence type="ECO:0000313" key="5">
    <source>
        <dbReference type="EMBL" id="SSA36534.1"/>
    </source>
</evidence>
<evidence type="ECO:0000256" key="3">
    <source>
        <dbReference type="ARBA" id="ARBA00023163"/>
    </source>
</evidence>
<sequence>MLWPAAGTDVFDSGRLPVPGPLGEVAAHYWWVTWRRAERVPFRQQVLSHPVTHLTVEAAEGGVLHGLPVPAALVHGLVTRVFTVDLPVAGRVAGLAFHPGGLAALLGRGVADLTGTVVPAREVLGDVVGPLTRDVLAEDDDAARRDVLAGHLSEVLAPRLDAVRADEGYRTVRDAVALMRRREHVTLATVAEQVHVSVRTLQRLFARYVGASPLWVLRRHRLQDAVAALDAGRGQDLAALAASLGFADHAHLTRAFTAVVGVPPSRYRGS</sequence>
<keyword evidence="2" id="KW-0238">DNA-binding</keyword>
<keyword evidence="6" id="KW-1185">Reference proteome</keyword>
<dbReference type="SUPFAM" id="SSF46689">
    <property type="entry name" value="Homeodomain-like"/>
    <property type="match status" value="1"/>
</dbReference>
<dbReference type="GO" id="GO:0043565">
    <property type="term" value="F:sequence-specific DNA binding"/>
    <property type="evidence" value="ECO:0007669"/>
    <property type="project" value="InterPro"/>
</dbReference>